<dbReference type="InterPro" id="IPR014196">
    <property type="entry name" value="SpoIIM"/>
</dbReference>
<dbReference type="OrthoDB" id="2065033at2"/>
<keyword evidence="4" id="KW-1185">Reference proteome</keyword>
<keyword evidence="1 2" id="KW-0472">Membrane</keyword>
<evidence type="ECO:0000313" key="3">
    <source>
        <dbReference type="EMBL" id="SDD45318.1"/>
    </source>
</evidence>
<comment type="subcellular location">
    <subcellularLocation>
        <location evidence="1">Cell membrane</location>
        <topology evidence="1">Multi-pass membrane protein</topology>
    </subcellularLocation>
    <text evidence="1">Localizes to the sporulation septum and to the second division site within the mother cell. Before the start of engulfment localizes to the septal midpoint, then spreads throughout the septum prior to becoming enriched at the leading edge of the engulfing membrane, where it remains until the completion of membrane migration. Some remain partially trapped at the septum during engulfment and upon completion of engulfment become dispersed in the outer forespore membrane. Localization of the MPD complex to the septal membrane is dependent on SpoIIB.</text>
</comment>
<keyword evidence="1 2" id="KW-0812">Transmembrane</keyword>
<keyword evidence="2" id="KW-1133">Transmembrane helix</keyword>
<comment type="subunit">
    <text evidence="1">Component of the MPD complex composed of SpoIIM, SpoIIP and SpoIID.</text>
</comment>
<dbReference type="PIRSF" id="PIRSF038973">
    <property type="entry name" value="SpoIIM"/>
    <property type="match status" value="1"/>
</dbReference>
<dbReference type="InterPro" id="IPR002798">
    <property type="entry name" value="SpoIIM-like"/>
</dbReference>
<feature type="transmembrane region" description="Helical" evidence="2">
    <location>
        <begin position="115"/>
        <end position="133"/>
    </location>
</feature>
<dbReference type="NCBIfam" id="TIGR02831">
    <property type="entry name" value="spo_II_M"/>
    <property type="match status" value="1"/>
</dbReference>
<gene>
    <name evidence="3" type="ORF">SAMN05421663_11128</name>
</gene>
<keyword evidence="1" id="KW-1003">Cell membrane</keyword>
<feature type="transmembrane region" description="Helical" evidence="2">
    <location>
        <begin position="20"/>
        <end position="40"/>
    </location>
</feature>
<feature type="transmembrane region" description="Helical" evidence="2">
    <location>
        <begin position="81"/>
        <end position="103"/>
    </location>
</feature>
<dbReference type="GO" id="GO:0005886">
    <property type="term" value="C:plasma membrane"/>
    <property type="evidence" value="ECO:0007669"/>
    <property type="project" value="UniProtKB-SubCell"/>
</dbReference>
<feature type="transmembrane region" description="Helical" evidence="2">
    <location>
        <begin position="139"/>
        <end position="158"/>
    </location>
</feature>
<dbReference type="GO" id="GO:0030435">
    <property type="term" value="P:sporulation resulting in formation of a cellular spore"/>
    <property type="evidence" value="ECO:0007669"/>
    <property type="project" value="UniProtKB-KW"/>
</dbReference>
<proteinExistence type="predicted"/>
<sequence length="211" mass="23879">MKQREFILIHHLKQHATSYLFMLVLFLIGIIFGAVVVNSMNFTQKEDLFYYLERFFAQLQQGQAISKQEILQSSFLAHLKFLLFLYILGLSIIGIPIIWMLLFSKGLMMGFSVGFLVNQLGWKGLMLAAASVAPQNLVIIPLYLIAGTSAMLFSVTLLRKLIAKRSPLSLRRYFFQYSTIFLMLIVGSAAATLIETFVANPLLSMLVNDLL</sequence>
<dbReference type="STRING" id="361279.SAMN05421663_11128"/>
<name>A0A1G6UVD9_9BACI</name>
<dbReference type="Proteomes" id="UP000198666">
    <property type="component" value="Unassembled WGS sequence"/>
</dbReference>
<keyword evidence="1" id="KW-0749">Sporulation</keyword>
<comment type="function">
    <text evidence="1">Required for complete septum migration and engulfment of the forespore compartment during sporulation. Required for stabilizing and recruiting of SpoIIP to the septal membrane.</text>
</comment>
<reference evidence="4" key="1">
    <citation type="submission" date="2016-10" db="EMBL/GenBank/DDBJ databases">
        <authorList>
            <person name="Varghese N."/>
            <person name="Submissions S."/>
        </authorList>
    </citation>
    <scope>NUCLEOTIDE SEQUENCE [LARGE SCALE GENOMIC DNA]</scope>
    <source>
        <strain evidence="4">DSM 21620</strain>
    </source>
</reference>
<dbReference type="RefSeq" id="WP_093728291.1">
    <property type="nucleotide sequence ID" value="NZ_FMZB01000011.1"/>
</dbReference>
<protein>
    <recommendedName>
        <fullName evidence="1">Stage II sporulation protein M</fullName>
    </recommendedName>
</protein>
<organism evidence="3 4">
    <name type="scientific">Terribacillus halophilus</name>
    <dbReference type="NCBI Taxonomy" id="361279"/>
    <lineage>
        <taxon>Bacteria</taxon>
        <taxon>Bacillati</taxon>
        <taxon>Bacillota</taxon>
        <taxon>Bacilli</taxon>
        <taxon>Bacillales</taxon>
        <taxon>Bacillaceae</taxon>
        <taxon>Terribacillus</taxon>
    </lineage>
</organism>
<accession>A0A1G6UVD9</accession>
<dbReference type="EMBL" id="FMZB01000011">
    <property type="protein sequence ID" value="SDD45318.1"/>
    <property type="molecule type" value="Genomic_DNA"/>
</dbReference>
<evidence type="ECO:0000256" key="1">
    <source>
        <dbReference type="PIRNR" id="PIRNR038973"/>
    </source>
</evidence>
<dbReference type="AlphaFoldDB" id="A0A1G6UVD9"/>
<evidence type="ECO:0000256" key="2">
    <source>
        <dbReference type="SAM" id="Phobius"/>
    </source>
</evidence>
<dbReference type="Pfam" id="PF01944">
    <property type="entry name" value="SpoIIM"/>
    <property type="match status" value="1"/>
</dbReference>
<evidence type="ECO:0000313" key="4">
    <source>
        <dbReference type="Proteomes" id="UP000198666"/>
    </source>
</evidence>
<feature type="transmembrane region" description="Helical" evidence="2">
    <location>
        <begin position="179"/>
        <end position="203"/>
    </location>
</feature>